<keyword evidence="7 8" id="KW-0472">Membrane</keyword>
<feature type="transmembrane region" description="Helical" evidence="8">
    <location>
        <begin position="272"/>
        <end position="296"/>
    </location>
</feature>
<feature type="transmembrane region" description="Helical" evidence="8">
    <location>
        <begin position="40"/>
        <end position="58"/>
    </location>
</feature>
<comment type="similarity">
    <text evidence="2">Belongs to the amino acid-polyamine-organocation (APC) superfamily. Spore germination protein (SGP) (TC 2.A.3.9) family.</text>
</comment>
<keyword evidence="4" id="KW-0309">Germination</keyword>
<evidence type="ECO:0000256" key="6">
    <source>
        <dbReference type="ARBA" id="ARBA00022989"/>
    </source>
</evidence>
<feature type="transmembrane region" description="Helical" evidence="8">
    <location>
        <begin position="118"/>
        <end position="136"/>
    </location>
</feature>
<keyword evidence="10" id="KW-1185">Reference proteome</keyword>
<evidence type="ECO:0000256" key="8">
    <source>
        <dbReference type="SAM" id="Phobius"/>
    </source>
</evidence>
<protein>
    <submittedName>
        <fullName evidence="9">Endospore germination permease</fullName>
    </submittedName>
</protein>
<keyword evidence="6 8" id="KW-1133">Transmembrane helix</keyword>
<reference evidence="9 10" key="1">
    <citation type="submission" date="2022-12" db="EMBL/GenBank/DDBJ databases">
        <title>Draft genome sequence of Paenibacillus sp. dW9.</title>
        <authorList>
            <person name="Choi E.-W."/>
            <person name="Kim D.-U."/>
        </authorList>
    </citation>
    <scope>NUCLEOTIDE SEQUENCE [LARGE SCALE GENOMIC DNA]</scope>
    <source>
        <strain evidence="10">dW9</strain>
    </source>
</reference>
<organism evidence="9 10">
    <name type="scientific">Paenibacillus gyeongsangnamensis</name>
    <dbReference type="NCBI Taxonomy" id="3388067"/>
    <lineage>
        <taxon>Bacteria</taxon>
        <taxon>Bacillati</taxon>
        <taxon>Bacillota</taxon>
        <taxon>Bacilli</taxon>
        <taxon>Bacillales</taxon>
        <taxon>Paenibacillaceae</taxon>
        <taxon>Paenibacillus</taxon>
    </lineage>
</organism>
<feature type="transmembrane region" description="Helical" evidence="8">
    <location>
        <begin position="85"/>
        <end position="106"/>
    </location>
</feature>
<dbReference type="Pfam" id="PF03845">
    <property type="entry name" value="Spore_permease"/>
    <property type="match status" value="1"/>
</dbReference>
<sequence>MNETTKISVRQFTVLVMFYTIGSTILIIPAGLAADAKQDAWIAAIAGVGLGLLLVLLYNRIGNLFPDMTLVQYHERLLGKWAGKALSLLYIFFSFIGAATLLFYMGNFITTQVMPDTPIQFVNMLFALIVVMGLRLGIETLARAAEIFFPWFILLFLVMVILIVPQIHVQNIQPVFETGIKPLFKAALSLAGTASLTYIVFFMIFPSRVSKPEKAAKAFIIATLLGGIVIIVITLLTILVLGSDATSRHAFPSYVLARKISLGNFVERIESIMAGMWFFSIYFKTTLYFYACVVGLAHMLKLKDYRPLTLPMGMILVVYSLVVYPNAVYMAQWDSTVFIPYVLSFGLLIPLFLWGTALFRRKKIK</sequence>
<feature type="transmembrane region" description="Helical" evidence="8">
    <location>
        <begin position="187"/>
        <end position="206"/>
    </location>
</feature>
<feature type="transmembrane region" description="Helical" evidence="8">
    <location>
        <begin position="218"/>
        <end position="241"/>
    </location>
</feature>
<feature type="transmembrane region" description="Helical" evidence="8">
    <location>
        <begin position="12"/>
        <end position="34"/>
    </location>
</feature>
<evidence type="ECO:0000313" key="9">
    <source>
        <dbReference type="EMBL" id="MCZ8514016.1"/>
    </source>
</evidence>
<comment type="subcellular location">
    <subcellularLocation>
        <location evidence="1">Membrane</location>
        <topology evidence="1">Multi-pass membrane protein</topology>
    </subcellularLocation>
</comment>
<evidence type="ECO:0000256" key="7">
    <source>
        <dbReference type="ARBA" id="ARBA00023136"/>
    </source>
</evidence>
<proteinExistence type="inferred from homology"/>
<evidence type="ECO:0000256" key="5">
    <source>
        <dbReference type="ARBA" id="ARBA00022692"/>
    </source>
</evidence>
<keyword evidence="5 8" id="KW-0812">Transmembrane</keyword>
<dbReference type="PANTHER" id="PTHR34975">
    <property type="entry name" value="SPORE GERMINATION PROTEIN A2"/>
    <property type="match status" value="1"/>
</dbReference>
<evidence type="ECO:0000256" key="2">
    <source>
        <dbReference type="ARBA" id="ARBA00007998"/>
    </source>
</evidence>
<dbReference type="NCBIfam" id="TIGR00912">
    <property type="entry name" value="2A0309"/>
    <property type="match status" value="1"/>
</dbReference>
<dbReference type="InterPro" id="IPR004761">
    <property type="entry name" value="Spore_GerAB"/>
</dbReference>
<name>A0ABT4QAW7_9BACL</name>
<feature type="transmembrane region" description="Helical" evidence="8">
    <location>
        <begin position="148"/>
        <end position="167"/>
    </location>
</feature>
<comment type="caution">
    <text evidence="9">The sequence shown here is derived from an EMBL/GenBank/DDBJ whole genome shotgun (WGS) entry which is preliminary data.</text>
</comment>
<evidence type="ECO:0000256" key="3">
    <source>
        <dbReference type="ARBA" id="ARBA00022448"/>
    </source>
</evidence>
<accession>A0ABT4QAW7</accession>
<dbReference type="Gene3D" id="1.20.1740.10">
    <property type="entry name" value="Amino acid/polyamine transporter I"/>
    <property type="match status" value="1"/>
</dbReference>
<evidence type="ECO:0000256" key="1">
    <source>
        <dbReference type="ARBA" id="ARBA00004141"/>
    </source>
</evidence>
<evidence type="ECO:0000256" key="4">
    <source>
        <dbReference type="ARBA" id="ARBA00022544"/>
    </source>
</evidence>
<feature type="transmembrane region" description="Helical" evidence="8">
    <location>
        <begin position="338"/>
        <end position="359"/>
    </location>
</feature>
<evidence type="ECO:0000313" key="10">
    <source>
        <dbReference type="Proteomes" id="UP001527882"/>
    </source>
</evidence>
<keyword evidence="3" id="KW-0813">Transport</keyword>
<dbReference type="Proteomes" id="UP001527882">
    <property type="component" value="Unassembled WGS sequence"/>
</dbReference>
<feature type="transmembrane region" description="Helical" evidence="8">
    <location>
        <begin position="308"/>
        <end position="326"/>
    </location>
</feature>
<dbReference type="EMBL" id="JAQAGZ010000010">
    <property type="protein sequence ID" value="MCZ8514016.1"/>
    <property type="molecule type" value="Genomic_DNA"/>
</dbReference>
<gene>
    <name evidence="9" type="ORF">O9H85_16620</name>
</gene>
<dbReference type="PANTHER" id="PTHR34975:SF2">
    <property type="entry name" value="SPORE GERMINATION PROTEIN A2"/>
    <property type="match status" value="1"/>
</dbReference>